<gene>
    <name evidence="5" type="ORF">D0C37_22520</name>
</gene>
<dbReference type="InterPro" id="IPR036390">
    <property type="entry name" value="WH_DNA-bd_sf"/>
</dbReference>
<dbReference type="GeneID" id="300116920"/>
<reference evidence="5 6" key="1">
    <citation type="submission" date="2018-08" db="EMBL/GenBank/DDBJ databases">
        <authorList>
            <person name="Ferrada E.E."/>
            <person name="Latorre B.A."/>
        </authorList>
    </citation>
    <scope>NUCLEOTIDE SEQUENCE [LARGE SCALE GENOMIC DNA]</scope>
    <source>
        <strain evidence="5 6">VK-A60T</strain>
    </source>
</reference>
<sequence length="223" mass="25053">MPVDQDGAREEPVGGSVYERLRADIVSGAEAPGDHLGEAALAERYGVSRTPVREALRRLEQDGLVERVGRQMHVRMHRPEEILDIYEVRIILEEAAGRGAAQRHTALDLGLLTRAYEDMLAVDPADHAEQARANRLFHERLRNASHSPTLIDLLERLGSHLQRYPQTTLSHPGRWAEVLRETEELLAAVRERRADDAARIAADHMKAARDIRLTMYAAEASPR</sequence>
<dbReference type="Gene3D" id="1.10.10.10">
    <property type="entry name" value="Winged helix-like DNA-binding domain superfamily/Winged helix DNA-binding domain"/>
    <property type="match status" value="1"/>
</dbReference>
<dbReference type="Pfam" id="PF00392">
    <property type="entry name" value="GntR"/>
    <property type="match status" value="1"/>
</dbReference>
<dbReference type="Gene3D" id="1.20.120.530">
    <property type="entry name" value="GntR ligand-binding domain-like"/>
    <property type="match status" value="1"/>
</dbReference>
<dbReference type="SMART" id="SM00895">
    <property type="entry name" value="FCD"/>
    <property type="match status" value="1"/>
</dbReference>
<evidence type="ECO:0000256" key="2">
    <source>
        <dbReference type="ARBA" id="ARBA00023125"/>
    </source>
</evidence>
<evidence type="ECO:0000256" key="1">
    <source>
        <dbReference type="ARBA" id="ARBA00023015"/>
    </source>
</evidence>
<dbReference type="CDD" id="cd07377">
    <property type="entry name" value="WHTH_GntR"/>
    <property type="match status" value="1"/>
</dbReference>
<dbReference type="SUPFAM" id="SSF48008">
    <property type="entry name" value="GntR ligand-binding domain-like"/>
    <property type="match status" value="1"/>
</dbReference>
<dbReference type="InterPro" id="IPR036388">
    <property type="entry name" value="WH-like_DNA-bd_sf"/>
</dbReference>
<dbReference type="KEGG" id="sky:D0C37_22520"/>
<dbReference type="PROSITE" id="PS50949">
    <property type="entry name" value="HTH_GNTR"/>
    <property type="match status" value="1"/>
</dbReference>
<dbReference type="GO" id="GO:0003700">
    <property type="term" value="F:DNA-binding transcription factor activity"/>
    <property type="evidence" value="ECO:0007669"/>
    <property type="project" value="InterPro"/>
</dbReference>
<evidence type="ECO:0000256" key="3">
    <source>
        <dbReference type="ARBA" id="ARBA00023163"/>
    </source>
</evidence>
<dbReference type="SMART" id="SM00345">
    <property type="entry name" value="HTH_GNTR"/>
    <property type="match status" value="1"/>
</dbReference>
<dbReference type="PANTHER" id="PTHR43537">
    <property type="entry name" value="TRANSCRIPTIONAL REGULATOR, GNTR FAMILY"/>
    <property type="match status" value="1"/>
</dbReference>
<keyword evidence="3" id="KW-0804">Transcription</keyword>
<accession>A0A385DGP8</accession>
<dbReference type="Pfam" id="PF07729">
    <property type="entry name" value="FCD"/>
    <property type="match status" value="1"/>
</dbReference>
<feature type="domain" description="HTH gntR-type" evidence="4">
    <location>
        <begin position="11"/>
        <end position="77"/>
    </location>
</feature>
<keyword evidence="2" id="KW-0238">DNA-binding</keyword>
<protein>
    <submittedName>
        <fullName evidence="5">GntR family transcriptional regulator</fullName>
    </submittedName>
</protein>
<dbReference type="AlphaFoldDB" id="A0A385DGP8"/>
<keyword evidence="1" id="KW-0805">Transcription regulation</keyword>
<dbReference type="EMBL" id="CP031742">
    <property type="protein sequence ID" value="AXQ57104.1"/>
    <property type="molecule type" value="Genomic_DNA"/>
</dbReference>
<evidence type="ECO:0000259" key="4">
    <source>
        <dbReference type="PROSITE" id="PS50949"/>
    </source>
</evidence>
<evidence type="ECO:0000313" key="5">
    <source>
        <dbReference type="EMBL" id="AXQ57104.1"/>
    </source>
</evidence>
<dbReference type="InterPro" id="IPR008920">
    <property type="entry name" value="TF_FadR/GntR_C"/>
</dbReference>
<dbReference type="InterPro" id="IPR011711">
    <property type="entry name" value="GntR_C"/>
</dbReference>
<proteinExistence type="predicted"/>
<organism evidence="5 6">
    <name type="scientific">Streptomyces koyangensis</name>
    <dbReference type="NCBI Taxonomy" id="188770"/>
    <lineage>
        <taxon>Bacteria</taxon>
        <taxon>Bacillati</taxon>
        <taxon>Actinomycetota</taxon>
        <taxon>Actinomycetes</taxon>
        <taxon>Kitasatosporales</taxon>
        <taxon>Streptomycetaceae</taxon>
        <taxon>Streptomyces</taxon>
        <taxon>Streptomyces aurantiacus group</taxon>
    </lineage>
</organism>
<name>A0A385DGP8_9ACTN</name>
<dbReference type="SUPFAM" id="SSF46785">
    <property type="entry name" value="Winged helix' DNA-binding domain"/>
    <property type="match status" value="1"/>
</dbReference>
<dbReference type="PRINTS" id="PR00035">
    <property type="entry name" value="HTHGNTR"/>
</dbReference>
<dbReference type="InterPro" id="IPR000524">
    <property type="entry name" value="Tscrpt_reg_HTH_GntR"/>
</dbReference>
<dbReference type="RefSeq" id="WP_101281026.1">
    <property type="nucleotide sequence ID" value="NZ_CP031742.1"/>
</dbReference>
<dbReference type="GO" id="GO:0003677">
    <property type="term" value="F:DNA binding"/>
    <property type="evidence" value="ECO:0007669"/>
    <property type="project" value="UniProtKB-KW"/>
</dbReference>
<dbReference type="PANTHER" id="PTHR43537:SF49">
    <property type="entry name" value="TRANSCRIPTIONAL REGULATORY PROTEIN"/>
    <property type="match status" value="1"/>
</dbReference>
<evidence type="ECO:0000313" key="6">
    <source>
        <dbReference type="Proteomes" id="UP000259636"/>
    </source>
</evidence>
<dbReference type="Proteomes" id="UP000259636">
    <property type="component" value="Chromosome"/>
</dbReference>